<organism evidence="3 4">
    <name type="scientific">Agromyces bracchium</name>
    <dbReference type="NCBI Taxonomy" id="88376"/>
    <lineage>
        <taxon>Bacteria</taxon>
        <taxon>Bacillati</taxon>
        <taxon>Actinomycetota</taxon>
        <taxon>Actinomycetes</taxon>
        <taxon>Micrococcales</taxon>
        <taxon>Microbacteriaceae</taxon>
        <taxon>Agromyces</taxon>
    </lineage>
</organism>
<accession>A0A6I3M091</accession>
<proteinExistence type="predicted"/>
<dbReference type="SUPFAM" id="SSF57850">
    <property type="entry name" value="RING/U-box"/>
    <property type="match status" value="1"/>
</dbReference>
<evidence type="ECO:0000256" key="1">
    <source>
        <dbReference type="SAM" id="MobiDB-lite"/>
    </source>
</evidence>
<dbReference type="Proteomes" id="UP000433071">
    <property type="component" value="Unassembled WGS sequence"/>
</dbReference>
<feature type="domain" description="UBP-type" evidence="2">
    <location>
        <begin position="13"/>
        <end position="121"/>
    </location>
</feature>
<dbReference type="RefSeq" id="WP_155051178.1">
    <property type="nucleotide sequence ID" value="NZ_BAAAIB010000005.1"/>
</dbReference>
<reference evidence="3 4" key="1">
    <citation type="submission" date="2019-11" db="EMBL/GenBank/DDBJ databases">
        <title>Agromyces kandeliae sp. nov., isolated from mangrove soil.</title>
        <authorList>
            <person name="Wang R."/>
        </authorList>
    </citation>
    <scope>NUCLEOTIDE SEQUENCE [LARGE SCALE GENOMIC DNA]</scope>
    <source>
        <strain evidence="3 4">JCM 11433</strain>
    </source>
</reference>
<feature type="region of interest" description="Disordered" evidence="1">
    <location>
        <begin position="112"/>
        <end position="136"/>
    </location>
</feature>
<evidence type="ECO:0000313" key="3">
    <source>
        <dbReference type="EMBL" id="MTH68100.1"/>
    </source>
</evidence>
<evidence type="ECO:0000259" key="2">
    <source>
        <dbReference type="PROSITE" id="PS50271"/>
    </source>
</evidence>
<evidence type="ECO:0000313" key="4">
    <source>
        <dbReference type="Proteomes" id="UP000433071"/>
    </source>
</evidence>
<sequence>MSAAASSAPGSEPTPGAEPTPDGVAEPVLAPPPSGTGCAECLDLGGWWWHLRRCVECGHIGCCDASPGQHARRHAEETGHQVAASFEPGEGWFWDYAAERGARHVPLAPPRWRPEDQACPGPNGSVPENWEELLHP</sequence>
<gene>
    <name evidence="3" type="ORF">GJ743_06920</name>
</gene>
<dbReference type="Gene3D" id="3.30.40.10">
    <property type="entry name" value="Zinc/RING finger domain, C3HC4 (zinc finger)"/>
    <property type="match status" value="1"/>
</dbReference>
<dbReference type="Pfam" id="PF02148">
    <property type="entry name" value="zf-UBP"/>
    <property type="match status" value="1"/>
</dbReference>
<dbReference type="EMBL" id="WMLB01000018">
    <property type="protein sequence ID" value="MTH68100.1"/>
    <property type="molecule type" value="Genomic_DNA"/>
</dbReference>
<dbReference type="OrthoDB" id="57886at2"/>
<feature type="region of interest" description="Disordered" evidence="1">
    <location>
        <begin position="1"/>
        <end position="32"/>
    </location>
</feature>
<dbReference type="InterPro" id="IPR001607">
    <property type="entry name" value="Znf_UBP"/>
</dbReference>
<comment type="caution">
    <text evidence="3">The sequence shown here is derived from an EMBL/GenBank/DDBJ whole genome shotgun (WGS) entry which is preliminary data.</text>
</comment>
<name>A0A6I3M091_9MICO</name>
<dbReference type="PROSITE" id="PS50271">
    <property type="entry name" value="ZF_UBP"/>
    <property type="match status" value="1"/>
</dbReference>
<keyword evidence="4" id="KW-1185">Reference proteome</keyword>
<dbReference type="InterPro" id="IPR013083">
    <property type="entry name" value="Znf_RING/FYVE/PHD"/>
</dbReference>
<dbReference type="GO" id="GO:0008270">
    <property type="term" value="F:zinc ion binding"/>
    <property type="evidence" value="ECO:0007669"/>
    <property type="project" value="InterPro"/>
</dbReference>
<dbReference type="AlphaFoldDB" id="A0A6I3M091"/>
<protein>
    <recommendedName>
        <fullName evidence="2">UBP-type domain-containing protein</fullName>
    </recommendedName>
</protein>